<protein>
    <submittedName>
        <fullName evidence="3">Extracellular solute-binding protein</fullName>
    </submittedName>
</protein>
<dbReference type="Proteomes" id="UP000677413">
    <property type="component" value="Unassembled WGS sequence"/>
</dbReference>
<organism evidence="3 4">
    <name type="scientific">Streptomyces liliiviolaceus</name>
    <dbReference type="NCBI Taxonomy" id="2823109"/>
    <lineage>
        <taxon>Bacteria</taxon>
        <taxon>Bacillati</taxon>
        <taxon>Actinomycetota</taxon>
        <taxon>Actinomycetes</taxon>
        <taxon>Kitasatosporales</taxon>
        <taxon>Streptomycetaceae</taxon>
        <taxon>Streptomyces</taxon>
    </lineage>
</organism>
<sequence>MTGSHAVITSSTSARRGRLAGSTASAAALVLLVSACGGSGGGSTSSPENFSYLSVTENTTVKTALTTLSKGGCKTAQDDLPLKVETVPQASLDQKLQLLAGQDALPVQFAAGNAPALTQQLYKSGKVADLETELKSLGVYDQLEPAAVSTIKALYGGKVEVLPYEYNIEGIFYNKKIFSANGLTVPATWAELVSAAGTLQAKGIQPFSASGQQGWPLTRLISGYLYRSLGPDALKAVADGKAELTDPEYVKAAQEVAALGKKGYFGKGVGSIDYDTSVNEFLNGKAGMLYMGSWALANIADEKQNKVGADNVGFMPFPAVEGGKGSIEQYPSNVGLGITLGAKSFDKKTGAWVSCIAKNYGSTALKDQGAISGFKVNTPVEDSNEVTGQIRKTISGSRQNVLWFEALFSTKATTVSQSNAAGLVAGSLSPEKFMRTVQDALAEK</sequence>
<evidence type="ECO:0000256" key="2">
    <source>
        <dbReference type="ARBA" id="ARBA00022448"/>
    </source>
</evidence>
<dbReference type="SUPFAM" id="SSF53850">
    <property type="entry name" value="Periplasmic binding protein-like II"/>
    <property type="match status" value="1"/>
</dbReference>
<name>A0A941BAL8_9ACTN</name>
<evidence type="ECO:0000313" key="4">
    <source>
        <dbReference type="Proteomes" id="UP000677413"/>
    </source>
</evidence>
<proteinExistence type="inferred from homology"/>
<gene>
    <name evidence="3" type="ORF">J8N05_24140</name>
</gene>
<dbReference type="Pfam" id="PF01547">
    <property type="entry name" value="SBP_bac_1"/>
    <property type="match status" value="1"/>
</dbReference>
<dbReference type="InterPro" id="IPR006059">
    <property type="entry name" value="SBP"/>
</dbReference>
<dbReference type="AlphaFoldDB" id="A0A941BAL8"/>
<dbReference type="InterPro" id="IPR050490">
    <property type="entry name" value="Bact_solute-bd_prot1"/>
</dbReference>
<evidence type="ECO:0000313" key="3">
    <source>
        <dbReference type="EMBL" id="MBQ0851263.1"/>
    </source>
</evidence>
<dbReference type="Gene3D" id="3.40.190.10">
    <property type="entry name" value="Periplasmic binding protein-like II"/>
    <property type="match status" value="2"/>
</dbReference>
<keyword evidence="4" id="KW-1185">Reference proteome</keyword>
<dbReference type="PANTHER" id="PTHR43649:SF29">
    <property type="entry name" value="OSMOPROTECTIVE COMPOUNDS-BINDING PROTEIN GGTB"/>
    <property type="match status" value="1"/>
</dbReference>
<comment type="caution">
    <text evidence="3">The sequence shown here is derived from an EMBL/GenBank/DDBJ whole genome shotgun (WGS) entry which is preliminary data.</text>
</comment>
<keyword evidence="2" id="KW-0813">Transport</keyword>
<dbReference type="EMBL" id="JAGPYQ010000001">
    <property type="protein sequence ID" value="MBQ0851263.1"/>
    <property type="molecule type" value="Genomic_DNA"/>
</dbReference>
<comment type="similarity">
    <text evidence="1">Belongs to the bacterial solute-binding protein 1 family.</text>
</comment>
<reference evidence="3 4" key="1">
    <citation type="submission" date="2021-04" db="EMBL/GenBank/DDBJ databases">
        <authorList>
            <person name="Tang X."/>
            <person name="Zhou X."/>
            <person name="Chen X."/>
            <person name="Cernava T."/>
            <person name="Zhang C."/>
        </authorList>
    </citation>
    <scope>NUCLEOTIDE SEQUENCE [LARGE SCALE GENOMIC DNA]</scope>
    <source>
        <strain evidence="3 4">BH-SS-21</strain>
    </source>
</reference>
<dbReference type="PANTHER" id="PTHR43649">
    <property type="entry name" value="ARABINOSE-BINDING PROTEIN-RELATED"/>
    <property type="match status" value="1"/>
</dbReference>
<accession>A0A941BAL8</accession>
<evidence type="ECO:0000256" key="1">
    <source>
        <dbReference type="ARBA" id="ARBA00008520"/>
    </source>
</evidence>